<sequence>MANGRRGRSKRDLSREPGGFVAMPWLVMDSTAYLNLSHTARSLLLELARQLRPDNNGQLLASRAHLLKRGWRSADVIDRAKRELLNSELIVETVKGHRPNKASWFAVTWRLLDHHPSYDAGVQSTFRRGAYSQIQNAALSPSDGPKSI</sequence>
<gene>
    <name evidence="1" type="ORF">EOD73_04985</name>
</gene>
<evidence type="ECO:0000313" key="2">
    <source>
        <dbReference type="Proteomes" id="UP000288587"/>
    </source>
</evidence>
<proteinExistence type="predicted"/>
<dbReference type="EMBL" id="SACM01000001">
    <property type="protein sequence ID" value="RVT88342.1"/>
    <property type="molecule type" value="Genomic_DNA"/>
</dbReference>
<comment type="caution">
    <text evidence="1">The sequence shown here is derived from an EMBL/GenBank/DDBJ whole genome shotgun (WGS) entry which is preliminary data.</text>
</comment>
<reference evidence="1 2" key="1">
    <citation type="submission" date="2019-01" db="EMBL/GenBank/DDBJ databases">
        <authorList>
            <person name="Chen W.-M."/>
        </authorList>
    </citation>
    <scope>NUCLEOTIDE SEQUENCE [LARGE SCALE GENOMIC DNA]</scope>
    <source>
        <strain evidence="1 2">CCP-18</strain>
    </source>
</reference>
<organism evidence="1 2">
    <name type="scientific">Inhella crocodyli</name>
    <dbReference type="NCBI Taxonomy" id="2499851"/>
    <lineage>
        <taxon>Bacteria</taxon>
        <taxon>Pseudomonadati</taxon>
        <taxon>Pseudomonadota</taxon>
        <taxon>Betaproteobacteria</taxon>
        <taxon>Burkholderiales</taxon>
        <taxon>Sphaerotilaceae</taxon>
        <taxon>Inhella</taxon>
    </lineage>
</organism>
<name>A0A3S2V4S4_9BURK</name>
<evidence type="ECO:0000313" key="1">
    <source>
        <dbReference type="EMBL" id="RVT88342.1"/>
    </source>
</evidence>
<protein>
    <recommendedName>
        <fullName evidence="3">Helix-turn-helix domain-containing protein</fullName>
    </recommendedName>
</protein>
<accession>A0A3S2V4S4</accession>
<dbReference type="AlphaFoldDB" id="A0A3S2V4S4"/>
<dbReference type="RefSeq" id="WP_127681422.1">
    <property type="nucleotide sequence ID" value="NZ_SACM01000001.1"/>
</dbReference>
<dbReference type="OrthoDB" id="8910510at2"/>
<keyword evidence="2" id="KW-1185">Reference proteome</keyword>
<dbReference type="Proteomes" id="UP000288587">
    <property type="component" value="Unassembled WGS sequence"/>
</dbReference>
<evidence type="ECO:0008006" key="3">
    <source>
        <dbReference type="Google" id="ProtNLM"/>
    </source>
</evidence>